<evidence type="ECO:0000256" key="8">
    <source>
        <dbReference type="HAMAP-Rule" id="MF_01416"/>
    </source>
</evidence>
<dbReference type="GO" id="GO:0045259">
    <property type="term" value="C:proton-transporting ATP synthase complex"/>
    <property type="evidence" value="ECO:0007669"/>
    <property type="project" value="UniProtKB-KW"/>
</dbReference>
<keyword evidence="5 8" id="KW-0472">Membrane</keyword>
<dbReference type="GO" id="GO:0046933">
    <property type="term" value="F:proton-transporting ATP synthase activity, rotational mechanism"/>
    <property type="evidence" value="ECO:0007669"/>
    <property type="project" value="UniProtKB-UniRule"/>
</dbReference>
<dbReference type="HAMAP" id="MF_01416">
    <property type="entry name" value="ATP_synth_delta_bact"/>
    <property type="match status" value="1"/>
</dbReference>
<name>A0A4Q8LTK7_9GAMM</name>
<dbReference type="AlphaFoldDB" id="A0A4Q8LTK7"/>
<dbReference type="InterPro" id="IPR000711">
    <property type="entry name" value="ATPase_OSCP/dsu"/>
</dbReference>
<organism evidence="9 10">
    <name type="scientific">Pseudoxanthomonas winnipegensis</name>
    <dbReference type="NCBI Taxonomy" id="2480810"/>
    <lineage>
        <taxon>Bacteria</taxon>
        <taxon>Pseudomonadati</taxon>
        <taxon>Pseudomonadota</taxon>
        <taxon>Gammaproteobacteria</taxon>
        <taxon>Lysobacterales</taxon>
        <taxon>Lysobacteraceae</taxon>
        <taxon>Pseudoxanthomonas</taxon>
    </lineage>
</organism>
<dbReference type="PRINTS" id="PR00125">
    <property type="entry name" value="ATPASEDELTA"/>
</dbReference>
<evidence type="ECO:0000256" key="7">
    <source>
        <dbReference type="ARBA" id="ARBA00023310"/>
    </source>
</evidence>
<keyword evidence="7 8" id="KW-0066">ATP synthesis</keyword>
<dbReference type="SUPFAM" id="SSF47928">
    <property type="entry name" value="N-terminal domain of the delta subunit of the F1F0-ATP synthase"/>
    <property type="match status" value="1"/>
</dbReference>
<dbReference type="GO" id="GO:0005886">
    <property type="term" value="C:plasma membrane"/>
    <property type="evidence" value="ECO:0007669"/>
    <property type="project" value="UniProtKB-SubCell"/>
</dbReference>
<keyword evidence="2 8" id="KW-0813">Transport</keyword>
<evidence type="ECO:0000256" key="1">
    <source>
        <dbReference type="ARBA" id="ARBA00004370"/>
    </source>
</evidence>
<comment type="function">
    <text evidence="8">F(1)F(0) ATP synthase produces ATP from ADP in the presence of a proton or sodium gradient. F-type ATPases consist of two structural domains, F(1) containing the extramembraneous catalytic core and F(0) containing the membrane proton channel, linked together by a central stalk and a peripheral stalk. During catalysis, ATP synthesis in the catalytic domain of F(1) is coupled via a rotary mechanism of the central stalk subunits to proton translocation.</text>
</comment>
<evidence type="ECO:0000313" key="9">
    <source>
        <dbReference type="EMBL" id="TAA34343.1"/>
    </source>
</evidence>
<comment type="function">
    <text evidence="8">This protein is part of the stalk that links CF(0) to CF(1). It either transmits conformational changes from CF(0) to CF(1) or is implicated in proton conduction.</text>
</comment>
<dbReference type="RefSeq" id="WP_130523791.1">
    <property type="nucleotide sequence ID" value="NZ_SHLZ01000002.1"/>
</dbReference>
<dbReference type="NCBIfam" id="TIGR01145">
    <property type="entry name" value="ATP_synt_delta"/>
    <property type="match status" value="1"/>
</dbReference>
<evidence type="ECO:0000256" key="5">
    <source>
        <dbReference type="ARBA" id="ARBA00023136"/>
    </source>
</evidence>
<evidence type="ECO:0000256" key="3">
    <source>
        <dbReference type="ARBA" id="ARBA00022781"/>
    </source>
</evidence>
<keyword evidence="3 8" id="KW-0375">Hydrogen ion transport</keyword>
<comment type="caution">
    <text evidence="9">The sequence shown here is derived from an EMBL/GenBank/DDBJ whole genome shotgun (WGS) entry which is preliminary data.</text>
</comment>
<comment type="subcellular location">
    <subcellularLocation>
        <location evidence="8">Cell membrane</location>
        <topology evidence="8">Peripheral membrane protein</topology>
    </subcellularLocation>
    <subcellularLocation>
        <location evidence="1">Membrane</location>
    </subcellularLocation>
</comment>
<comment type="similarity">
    <text evidence="8">Belongs to the ATPase delta chain family.</text>
</comment>
<protein>
    <recommendedName>
        <fullName evidence="8">ATP synthase subunit delta</fullName>
    </recommendedName>
    <alternativeName>
        <fullName evidence="8">ATP synthase F(1) sector subunit delta</fullName>
    </alternativeName>
    <alternativeName>
        <fullName evidence="8">F-type ATPase subunit delta</fullName>
        <shortName evidence="8">F-ATPase subunit delta</shortName>
    </alternativeName>
</protein>
<dbReference type="Gene3D" id="1.10.520.20">
    <property type="entry name" value="N-terminal domain of the delta subunit of the F1F0-ATP synthase"/>
    <property type="match status" value="1"/>
</dbReference>
<sequence length="175" mass="18189">MSQSITLARPYARAAFGAAQDAQQLPAWSQALGFSAQVAADPRVAALLPNPQLTREQALALLAPEGAGEEFTRFLGVLADAGRLALLPEIAALYEQLRAQAEHVVLARVTSAAELPPGELDVIKAALAKRFGRQVEVTTEVDASLIGGAIIDAGDVVIDGSLKGKLARLQTALAG</sequence>
<evidence type="ECO:0000256" key="2">
    <source>
        <dbReference type="ARBA" id="ARBA00022448"/>
    </source>
</evidence>
<reference evidence="9 10" key="1">
    <citation type="submission" date="2019-02" db="EMBL/GenBank/DDBJ databases">
        <title>WGS of Pseudoxanthomonas species novum from clinical isolates.</title>
        <authorList>
            <person name="Bernier A.-M."/>
            <person name="Bernard K."/>
            <person name="Vachon A."/>
        </authorList>
    </citation>
    <scope>NUCLEOTIDE SEQUENCE [LARGE SCALE GENOMIC DNA]</scope>
    <source>
        <strain evidence="9 10">NML140781</strain>
    </source>
</reference>
<evidence type="ECO:0000256" key="6">
    <source>
        <dbReference type="ARBA" id="ARBA00023196"/>
    </source>
</evidence>
<dbReference type="NCBIfam" id="NF004402">
    <property type="entry name" value="PRK05758.2-2"/>
    <property type="match status" value="1"/>
</dbReference>
<proteinExistence type="inferred from homology"/>
<gene>
    <name evidence="8" type="primary">atpH</name>
    <name evidence="9" type="ORF">EA656_11380</name>
</gene>
<dbReference type="EMBL" id="SHMF01000003">
    <property type="protein sequence ID" value="TAA34343.1"/>
    <property type="molecule type" value="Genomic_DNA"/>
</dbReference>
<evidence type="ECO:0000313" key="10">
    <source>
        <dbReference type="Proteomes" id="UP000292087"/>
    </source>
</evidence>
<keyword evidence="8" id="KW-1003">Cell membrane</keyword>
<dbReference type="InterPro" id="IPR026015">
    <property type="entry name" value="ATP_synth_OSCP/delta_N_sf"/>
</dbReference>
<dbReference type="Proteomes" id="UP000292087">
    <property type="component" value="Unassembled WGS sequence"/>
</dbReference>
<accession>A0A4Q8LTK7</accession>
<dbReference type="Pfam" id="PF00213">
    <property type="entry name" value="OSCP"/>
    <property type="match status" value="1"/>
</dbReference>
<evidence type="ECO:0000256" key="4">
    <source>
        <dbReference type="ARBA" id="ARBA00023065"/>
    </source>
</evidence>
<keyword evidence="4 8" id="KW-0406">Ion transport</keyword>
<keyword evidence="6 8" id="KW-0139">CF(1)</keyword>
<dbReference type="PANTHER" id="PTHR11910">
    <property type="entry name" value="ATP SYNTHASE DELTA CHAIN"/>
    <property type="match status" value="1"/>
</dbReference>